<feature type="transmembrane region" description="Helical" evidence="8">
    <location>
        <begin position="169"/>
        <end position="190"/>
    </location>
</feature>
<feature type="transmembrane region" description="Helical" evidence="8">
    <location>
        <begin position="113"/>
        <end position="132"/>
    </location>
</feature>
<proteinExistence type="inferred from homology"/>
<dbReference type="Pfam" id="PF01040">
    <property type="entry name" value="UbiA"/>
    <property type="match status" value="1"/>
</dbReference>
<dbReference type="HAMAP" id="MF_01937">
    <property type="entry name" value="MenA_1"/>
    <property type="match status" value="1"/>
</dbReference>
<evidence type="ECO:0000256" key="1">
    <source>
        <dbReference type="ARBA" id="ARBA00004141"/>
    </source>
</evidence>
<dbReference type="EMBL" id="SGXE01000002">
    <property type="protein sequence ID" value="RZS93909.1"/>
    <property type="molecule type" value="Genomic_DNA"/>
</dbReference>
<keyword evidence="7 8" id="KW-0472">Membrane</keyword>
<comment type="catalytic activity">
    <reaction evidence="8">
        <text>an all-trans-polyprenyl diphosphate + 1,4-dihydroxy-2-naphthoate + H(+) = a 2-demethylmenaquinol + CO2 + diphosphate</text>
        <dbReference type="Rhea" id="RHEA:26478"/>
        <dbReference type="Rhea" id="RHEA-COMP:9563"/>
        <dbReference type="Rhea" id="RHEA-COMP:9564"/>
        <dbReference type="ChEBI" id="CHEBI:11173"/>
        <dbReference type="ChEBI" id="CHEBI:15378"/>
        <dbReference type="ChEBI" id="CHEBI:16526"/>
        <dbReference type="ChEBI" id="CHEBI:33019"/>
        <dbReference type="ChEBI" id="CHEBI:55437"/>
        <dbReference type="ChEBI" id="CHEBI:58914"/>
        <dbReference type="EC" id="2.5.1.74"/>
    </reaction>
</comment>
<dbReference type="EC" id="2.5.1.74" evidence="8 9"/>
<feature type="transmembrane region" description="Helical" evidence="8">
    <location>
        <begin position="196"/>
        <end position="216"/>
    </location>
</feature>
<dbReference type="Proteomes" id="UP000292262">
    <property type="component" value="Unassembled WGS sequence"/>
</dbReference>
<evidence type="ECO:0000313" key="10">
    <source>
        <dbReference type="EMBL" id="RZS93909.1"/>
    </source>
</evidence>
<keyword evidence="5 8" id="KW-0812">Transmembrane</keyword>
<keyword evidence="3 8" id="KW-1003">Cell membrane</keyword>
<dbReference type="NCBIfam" id="TIGR00751">
    <property type="entry name" value="menA"/>
    <property type="match status" value="1"/>
</dbReference>
<name>A0A4V2F5T2_9FLAO</name>
<dbReference type="UniPathway" id="UPA00079">
    <property type="reaction ID" value="UER00168"/>
</dbReference>
<evidence type="ECO:0000256" key="8">
    <source>
        <dbReference type="HAMAP-Rule" id="MF_01937"/>
    </source>
</evidence>
<dbReference type="GO" id="GO:0042371">
    <property type="term" value="P:vitamin K biosynthetic process"/>
    <property type="evidence" value="ECO:0007669"/>
    <property type="project" value="TreeGrafter"/>
</dbReference>
<reference evidence="10 11" key="1">
    <citation type="submission" date="2019-02" db="EMBL/GenBank/DDBJ databases">
        <title>Genomic Encyclopedia of Type Strains, Phase IV (KMG-IV): sequencing the most valuable type-strain genomes for metagenomic binning, comparative biology and taxonomic classification.</title>
        <authorList>
            <person name="Goeker M."/>
        </authorList>
    </citation>
    <scope>NUCLEOTIDE SEQUENCE [LARGE SCALE GENOMIC DNA]</scope>
    <source>
        <strain evidence="10 11">DSM 17196</strain>
    </source>
</reference>
<comment type="similarity">
    <text evidence="8">Belongs to the MenA family. Type 1 subfamily.</text>
</comment>
<feature type="transmembrane region" description="Helical" evidence="8">
    <location>
        <begin position="20"/>
        <end position="39"/>
    </location>
</feature>
<evidence type="ECO:0000256" key="3">
    <source>
        <dbReference type="ARBA" id="ARBA00022475"/>
    </source>
</evidence>
<keyword evidence="6 8" id="KW-1133">Transmembrane helix</keyword>
<keyword evidence="4 8" id="KW-0808">Transferase</keyword>
<evidence type="ECO:0000256" key="7">
    <source>
        <dbReference type="ARBA" id="ARBA00023136"/>
    </source>
</evidence>
<dbReference type="InterPro" id="IPR000537">
    <property type="entry name" value="UbiA_prenyltransferase"/>
</dbReference>
<accession>A0A4V2F5T2</accession>
<dbReference type="PIRSF" id="PIRSF005355">
    <property type="entry name" value="UBIAD1"/>
    <property type="match status" value="1"/>
</dbReference>
<dbReference type="GO" id="GO:0005886">
    <property type="term" value="C:plasma membrane"/>
    <property type="evidence" value="ECO:0007669"/>
    <property type="project" value="UniProtKB-SubCell"/>
</dbReference>
<comment type="caution">
    <text evidence="10">The sequence shown here is derived from an EMBL/GenBank/DDBJ whole genome shotgun (WGS) entry which is preliminary data.</text>
</comment>
<dbReference type="OrthoDB" id="9767568at2"/>
<dbReference type="GO" id="GO:0009234">
    <property type="term" value="P:menaquinone biosynthetic process"/>
    <property type="evidence" value="ECO:0007669"/>
    <property type="project" value="UniProtKB-UniRule"/>
</dbReference>
<dbReference type="InterPro" id="IPR004657">
    <property type="entry name" value="MenA"/>
</dbReference>
<protein>
    <recommendedName>
        <fullName evidence="8 9">1,4-dihydroxy-2-naphthoate octaprenyltransferase</fullName>
        <shortName evidence="8">DHNA-octaprenyltransferase</shortName>
        <ecNumber evidence="8 9">2.5.1.74</ecNumber>
    </recommendedName>
</protein>
<dbReference type="CDD" id="cd13962">
    <property type="entry name" value="PT_UbiA_UBIAD1"/>
    <property type="match status" value="1"/>
</dbReference>
<evidence type="ECO:0000256" key="6">
    <source>
        <dbReference type="ARBA" id="ARBA00022989"/>
    </source>
</evidence>
<feature type="transmembrane region" description="Helical" evidence="8">
    <location>
        <begin position="243"/>
        <end position="264"/>
    </location>
</feature>
<gene>
    <name evidence="8" type="primary">menA</name>
    <name evidence="10" type="ORF">EV197_2490</name>
</gene>
<keyword evidence="2 8" id="KW-0474">Menaquinone biosynthesis</keyword>
<evidence type="ECO:0000256" key="9">
    <source>
        <dbReference type="NCBIfam" id="TIGR00751"/>
    </source>
</evidence>
<comment type="subcellular location">
    <subcellularLocation>
        <location evidence="8">Cell membrane</location>
        <topology evidence="8">Multi-pass membrane protein</topology>
    </subcellularLocation>
    <subcellularLocation>
        <location evidence="1">Membrane</location>
        <topology evidence="1">Multi-pass membrane protein</topology>
    </subcellularLocation>
</comment>
<organism evidence="10 11">
    <name type="scientific">Aquimarina brevivitae</name>
    <dbReference type="NCBI Taxonomy" id="323412"/>
    <lineage>
        <taxon>Bacteria</taxon>
        <taxon>Pseudomonadati</taxon>
        <taxon>Bacteroidota</taxon>
        <taxon>Flavobacteriia</taxon>
        <taxon>Flavobacteriales</taxon>
        <taxon>Flavobacteriaceae</taxon>
        <taxon>Aquimarina</taxon>
    </lineage>
</organism>
<evidence type="ECO:0000256" key="2">
    <source>
        <dbReference type="ARBA" id="ARBA00022428"/>
    </source>
</evidence>
<dbReference type="RefSeq" id="WP_130287012.1">
    <property type="nucleotide sequence ID" value="NZ_SGXE01000002.1"/>
</dbReference>
<dbReference type="AlphaFoldDB" id="A0A4V2F5T2"/>
<feature type="transmembrane region" description="Helical" evidence="8">
    <location>
        <begin position="138"/>
        <end position="157"/>
    </location>
</feature>
<evidence type="ECO:0000256" key="5">
    <source>
        <dbReference type="ARBA" id="ARBA00022692"/>
    </source>
</evidence>
<comment type="function">
    <text evidence="8">Conversion of 1,4-dihydroxy-2-naphthoate (DHNA) to demethylmenaquinone (DMK).</text>
</comment>
<evidence type="ECO:0000256" key="4">
    <source>
        <dbReference type="ARBA" id="ARBA00022679"/>
    </source>
</evidence>
<evidence type="ECO:0000313" key="11">
    <source>
        <dbReference type="Proteomes" id="UP000292262"/>
    </source>
</evidence>
<dbReference type="PANTHER" id="PTHR13929">
    <property type="entry name" value="1,4-DIHYDROXY-2-NAPHTHOATE OCTAPRENYLTRANSFERASE"/>
    <property type="match status" value="1"/>
</dbReference>
<dbReference type="InterPro" id="IPR026046">
    <property type="entry name" value="UBIAD1"/>
</dbReference>
<dbReference type="PANTHER" id="PTHR13929:SF0">
    <property type="entry name" value="UBIA PRENYLTRANSFERASE DOMAIN-CONTAINING PROTEIN 1"/>
    <property type="match status" value="1"/>
</dbReference>
<feature type="transmembrane region" description="Helical" evidence="8">
    <location>
        <begin position="59"/>
        <end position="77"/>
    </location>
</feature>
<sequence>MSKFKAWIAAARLRTLPLSVSGIIVGSSLYNNPVVYPYLKLEDLVFNLSARVPFYKTTLFWLAILTTLGLQILSNFANDYGDGVKGTDNEDRVGPMRAIQSGALTDRAMKRGIIITAVLTLVVAIVLIYTAFGKDNFGYSLLFFVLGIASIIAAIKYTVGNSAYGYRGLGDVFVFIFFGLVSVVGCFFLYTKQLSALVFLPAVSIGLLSTAVLNLNNMRDYHSDKKAAKNTLVVKLGLAKAKIYHLSIILIAMSSMLLFLGLTYQRISDLLFLLAYIPLAFHLKKVYTTKNAALLDPELKKVALSTFLLAILFSLGQIL</sequence>
<keyword evidence="11" id="KW-1185">Reference proteome</keyword>
<dbReference type="GO" id="GO:0046428">
    <property type="term" value="F:1,4-dihydroxy-2-naphthoate polyprenyltransferase activity"/>
    <property type="evidence" value="ECO:0007669"/>
    <property type="project" value="UniProtKB-UniRule"/>
</dbReference>
<comment type="pathway">
    <text evidence="8">Quinol/quinone metabolism; menaquinone biosynthesis; menaquinol from 1,4-dihydroxy-2-naphthoate: step 1/2.</text>
</comment>